<dbReference type="STRING" id="999894.TDIS_0197"/>
<protein>
    <recommendedName>
        <fullName evidence="9">Dihydrofolate synthase/folylpolyglutamate synthase</fullName>
        <ecNumber evidence="7">6.3.2.12</ecNumber>
        <ecNumber evidence="8">6.3.2.17</ecNumber>
    </recommendedName>
    <alternativeName>
        <fullName evidence="18">Folylpoly-gamma-glutamate synthetase-dihydrofolate synthetase</fullName>
    </alternativeName>
    <alternativeName>
        <fullName evidence="16">Folylpolyglutamate synthetase</fullName>
    </alternativeName>
    <alternativeName>
        <fullName evidence="17">Tetrahydrofolylpolyglutamate synthase</fullName>
    </alternativeName>
</protein>
<comment type="catalytic activity">
    <reaction evidence="22">
        <text>7,8-dihydropteroate + L-glutamate + ATP = 7,8-dihydrofolate + ADP + phosphate + H(+)</text>
        <dbReference type="Rhea" id="RHEA:23584"/>
        <dbReference type="ChEBI" id="CHEBI:15378"/>
        <dbReference type="ChEBI" id="CHEBI:17839"/>
        <dbReference type="ChEBI" id="CHEBI:29985"/>
        <dbReference type="ChEBI" id="CHEBI:30616"/>
        <dbReference type="ChEBI" id="CHEBI:43474"/>
        <dbReference type="ChEBI" id="CHEBI:57451"/>
        <dbReference type="ChEBI" id="CHEBI:456216"/>
        <dbReference type="EC" id="6.3.2.12"/>
    </reaction>
</comment>
<dbReference type="PROSITE" id="PS01011">
    <property type="entry name" value="FOLYLPOLYGLU_SYNT_1"/>
    <property type="match status" value="1"/>
</dbReference>
<evidence type="ECO:0000256" key="9">
    <source>
        <dbReference type="ARBA" id="ARBA00019357"/>
    </source>
</evidence>
<dbReference type="PIRSF" id="PIRSF001563">
    <property type="entry name" value="Folylpolyglu_synth"/>
    <property type="match status" value="1"/>
</dbReference>
<dbReference type="Gene3D" id="3.90.190.20">
    <property type="entry name" value="Mur ligase, C-terminal domain"/>
    <property type="match status" value="1"/>
</dbReference>
<keyword evidence="13 23" id="KW-0067">ATP-binding</keyword>
<dbReference type="SUPFAM" id="SSF53244">
    <property type="entry name" value="MurD-like peptide ligases, peptide-binding domain"/>
    <property type="match status" value="1"/>
</dbReference>
<evidence type="ECO:0000259" key="24">
    <source>
        <dbReference type="Pfam" id="PF02875"/>
    </source>
</evidence>
<comment type="catalytic activity">
    <reaction evidence="21">
        <text>(6R)-5,10-methylenetetrahydrofolyl-(gamma-L-Glu)(n) + L-glutamate + ATP = (6R)-5,10-methylenetetrahydrofolyl-(gamma-L-Glu)(n+1) + ADP + phosphate + H(+)</text>
        <dbReference type="Rhea" id="RHEA:51912"/>
        <dbReference type="Rhea" id="RHEA-COMP:13257"/>
        <dbReference type="Rhea" id="RHEA-COMP:13258"/>
        <dbReference type="ChEBI" id="CHEBI:15378"/>
        <dbReference type="ChEBI" id="CHEBI:29985"/>
        <dbReference type="ChEBI" id="CHEBI:30616"/>
        <dbReference type="ChEBI" id="CHEBI:43474"/>
        <dbReference type="ChEBI" id="CHEBI:136572"/>
        <dbReference type="ChEBI" id="CHEBI:456216"/>
        <dbReference type="EC" id="6.3.2.17"/>
    </reaction>
</comment>
<evidence type="ECO:0000313" key="27">
    <source>
        <dbReference type="Proteomes" id="UP000078390"/>
    </source>
</evidence>
<dbReference type="GO" id="GO:0008841">
    <property type="term" value="F:dihydrofolate synthase activity"/>
    <property type="evidence" value="ECO:0007669"/>
    <property type="project" value="UniProtKB-EC"/>
</dbReference>
<dbReference type="InterPro" id="IPR018109">
    <property type="entry name" value="Folylpolyglutamate_synth_CS"/>
</dbReference>
<keyword evidence="11" id="KW-0479">Metal-binding</keyword>
<keyword evidence="12 23" id="KW-0547">Nucleotide-binding</keyword>
<dbReference type="Pfam" id="PF02875">
    <property type="entry name" value="Mur_ligase_C"/>
    <property type="match status" value="1"/>
</dbReference>
<evidence type="ECO:0000256" key="18">
    <source>
        <dbReference type="ARBA" id="ARBA00032510"/>
    </source>
</evidence>
<dbReference type="EMBL" id="LWLG01000001">
    <property type="protein sequence ID" value="OAQ21679.1"/>
    <property type="molecule type" value="Genomic_DNA"/>
</dbReference>
<gene>
    <name evidence="26" type="ORF">TDIS_0197</name>
</gene>
<keyword evidence="15" id="KW-0289">Folate biosynthesis</keyword>
<evidence type="ECO:0000256" key="1">
    <source>
        <dbReference type="ARBA" id="ARBA00001946"/>
    </source>
</evidence>
<evidence type="ECO:0000256" key="4">
    <source>
        <dbReference type="ARBA" id="ARBA00005150"/>
    </source>
</evidence>
<evidence type="ECO:0000256" key="8">
    <source>
        <dbReference type="ARBA" id="ARBA00013025"/>
    </source>
</evidence>
<sequence length="424" mass="46816">MRFEEAIAWLNGYQFHGIKPGLERISILLSALGHPERSFPCVHIAGTNGKGSTAAILASLLSNHGLRTGLYTSPHLISVCERFSIDGKNIAPERLAEILGRIKRQIEILSLPATYFEITTTAAFLYFAEEGVDIGVIECGLGGRLDATNVCQPVVCVITNVAKDHTKYLGRTLKEIAYEKAGILKPEVPVVTGRLRRPAQEVVLEKAQETRSPLYLLGRDFKIARTKAGFSYHGLKTRLRGLNLSLDGEFQKENLAVALAAFELLHERDFPFEEPLIRKALLEVSWPGRFEFWAVGPGIILDGAHNEDGLRALLSALRQRGLSVYTLIFGATNEGGDKPYLRMLKKLLPGAKKVFLCEPPGPRNPVTLKEWAVDLRGEDFKTPIEFSENPEKALKEALETGYTVLVTGSLYLVGALRSILTKLT</sequence>
<dbReference type="RefSeq" id="WP_068668370.1">
    <property type="nucleotide sequence ID" value="NZ_LWLG01000001.1"/>
</dbReference>
<evidence type="ECO:0000256" key="6">
    <source>
        <dbReference type="ARBA" id="ARBA00011245"/>
    </source>
</evidence>
<evidence type="ECO:0000256" key="5">
    <source>
        <dbReference type="ARBA" id="ARBA00008276"/>
    </source>
</evidence>
<dbReference type="NCBIfam" id="TIGR01499">
    <property type="entry name" value="folC"/>
    <property type="match status" value="1"/>
</dbReference>
<dbReference type="SUPFAM" id="SSF53623">
    <property type="entry name" value="MurD-like peptide ligases, catalytic domain"/>
    <property type="match status" value="1"/>
</dbReference>
<evidence type="ECO:0000256" key="7">
    <source>
        <dbReference type="ARBA" id="ARBA00013023"/>
    </source>
</evidence>
<evidence type="ECO:0000259" key="25">
    <source>
        <dbReference type="Pfam" id="PF08245"/>
    </source>
</evidence>
<comment type="pathway">
    <text evidence="3">Cofactor biosynthesis; tetrahydrofolate biosynthesis; 7,8-dihydrofolate from 2-amino-4-hydroxy-6-hydroxymethyl-7,8-dihydropteridine diphosphate and 4-aminobenzoate: step 2/2.</text>
</comment>
<name>A0A179D7G6_9BACT</name>
<comment type="catalytic activity">
    <reaction evidence="19">
        <text>(6S)-5,6,7,8-tetrahydrofolyl-(gamma-L-Glu)(n) + L-glutamate + ATP = (6S)-5,6,7,8-tetrahydrofolyl-(gamma-L-Glu)(n+1) + ADP + phosphate + H(+)</text>
        <dbReference type="Rhea" id="RHEA:10580"/>
        <dbReference type="Rhea" id="RHEA-COMP:14738"/>
        <dbReference type="Rhea" id="RHEA-COMP:14740"/>
        <dbReference type="ChEBI" id="CHEBI:15378"/>
        <dbReference type="ChEBI" id="CHEBI:29985"/>
        <dbReference type="ChEBI" id="CHEBI:30616"/>
        <dbReference type="ChEBI" id="CHEBI:43474"/>
        <dbReference type="ChEBI" id="CHEBI:141005"/>
        <dbReference type="ChEBI" id="CHEBI:456216"/>
        <dbReference type="EC" id="6.3.2.17"/>
    </reaction>
</comment>
<dbReference type="PANTHER" id="PTHR11136">
    <property type="entry name" value="FOLYLPOLYGLUTAMATE SYNTHASE-RELATED"/>
    <property type="match status" value="1"/>
</dbReference>
<evidence type="ECO:0000256" key="10">
    <source>
        <dbReference type="ARBA" id="ARBA00022598"/>
    </source>
</evidence>
<dbReference type="PATRIC" id="fig|999894.6.peg.198"/>
<evidence type="ECO:0000256" key="17">
    <source>
        <dbReference type="ARBA" id="ARBA00030592"/>
    </source>
</evidence>
<evidence type="ECO:0000256" key="19">
    <source>
        <dbReference type="ARBA" id="ARBA00047493"/>
    </source>
</evidence>
<evidence type="ECO:0000256" key="2">
    <source>
        <dbReference type="ARBA" id="ARBA00002714"/>
    </source>
</evidence>
<evidence type="ECO:0000256" key="15">
    <source>
        <dbReference type="ARBA" id="ARBA00022909"/>
    </source>
</evidence>
<dbReference type="GO" id="GO:0004326">
    <property type="term" value="F:tetrahydrofolylpolyglutamate synthase activity"/>
    <property type="evidence" value="ECO:0007669"/>
    <property type="project" value="UniProtKB-EC"/>
</dbReference>
<dbReference type="InterPro" id="IPR036565">
    <property type="entry name" value="Mur-like_cat_sf"/>
</dbReference>
<proteinExistence type="inferred from homology"/>
<evidence type="ECO:0000256" key="3">
    <source>
        <dbReference type="ARBA" id="ARBA00004799"/>
    </source>
</evidence>
<evidence type="ECO:0000256" key="22">
    <source>
        <dbReference type="ARBA" id="ARBA00049161"/>
    </source>
</evidence>
<evidence type="ECO:0000313" key="26">
    <source>
        <dbReference type="EMBL" id="OAQ21679.1"/>
    </source>
</evidence>
<comment type="cofactor">
    <cofactor evidence="1">
        <name>Mg(2+)</name>
        <dbReference type="ChEBI" id="CHEBI:18420"/>
    </cofactor>
</comment>
<evidence type="ECO:0000256" key="23">
    <source>
        <dbReference type="PIRNR" id="PIRNR001563"/>
    </source>
</evidence>
<keyword evidence="10 23" id="KW-0436">Ligase</keyword>
<dbReference type="PANTHER" id="PTHR11136:SF0">
    <property type="entry name" value="DIHYDROFOLATE SYNTHETASE-RELATED"/>
    <property type="match status" value="1"/>
</dbReference>
<dbReference type="EC" id="6.3.2.12" evidence="7"/>
<dbReference type="InterPro" id="IPR036615">
    <property type="entry name" value="Mur_ligase_C_dom_sf"/>
</dbReference>
<feature type="domain" description="Mur ligase C-terminal" evidence="24">
    <location>
        <begin position="288"/>
        <end position="409"/>
    </location>
</feature>
<dbReference type="AlphaFoldDB" id="A0A179D7G6"/>
<dbReference type="FunFam" id="3.40.1190.10:FF:000004">
    <property type="entry name" value="Dihydrofolate synthase/folylpolyglutamate synthase"/>
    <property type="match status" value="1"/>
</dbReference>
<comment type="caution">
    <text evidence="26">The sequence shown here is derived from an EMBL/GenBank/DDBJ whole genome shotgun (WGS) entry which is preliminary data.</text>
</comment>
<evidence type="ECO:0000256" key="13">
    <source>
        <dbReference type="ARBA" id="ARBA00022840"/>
    </source>
</evidence>
<comment type="pathway">
    <text evidence="4">Cofactor biosynthesis; tetrahydrofolylpolyglutamate biosynthesis.</text>
</comment>
<dbReference type="GO" id="GO:0005737">
    <property type="term" value="C:cytoplasm"/>
    <property type="evidence" value="ECO:0007669"/>
    <property type="project" value="TreeGrafter"/>
</dbReference>
<evidence type="ECO:0000256" key="16">
    <source>
        <dbReference type="ARBA" id="ARBA00030048"/>
    </source>
</evidence>
<feature type="domain" description="Mur ligase central" evidence="25">
    <location>
        <begin position="44"/>
        <end position="261"/>
    </location>
</feature>
<evidence type="ECO:0000256" key="21">
    <source>
        <dbReference type="ARBA" id="ARBA00049035"/>
    </source>
</evidence>
<dbReference type="InterPro" id="IPR013221">
    <property type="entry name" value="Mur_ligase_cen"/>
</dbReference>
<evidence type="ECO:0000256" key="11">
    <source>
        <dbReference type="ARBA" id="ARBA00022723"/>
    </source>
</evidence>
<dbReference type="InterPro" id="IPR001645">
    <property type="entry name" value="Folylpolyglutamate_synth"/>
</dbReference>
<organism evidence="26 27">
    <name type="scientific">Thermosulfurimonas dismutans</name>
    <dbReference type="NCBI Taxonomy" id="999894"/>
    <lineage>
        <taxon>Bacteria</taxon>
        <taxon>Pseudomonadati</taxon>
        <taxon>Thermodesulfobacteriota</taxon>
        <taxon>Thermodesulfobacteria</taxon>
        <taxon>Thermodesulfobacteriales</taxon>
        <taxon>Thermodesulfobacteriaceae</taxon>
        <taxon>Thermosulfurimonas</taxon>
    </lineage>
</organism>
<comment type="catalytic activity">
    <reaction evidence="20">
        <text>10-formyltetrahydrofolyl-(gamma-L-Glu)(n) + L-glutamate + ATP = 10-formyltetrahydrofolyl-(gamma-L-Glu)(n+1) + ADP + phosphate + H(+)</text>
        <dbReference type="Rhea" id="RHEA:51904"/>
        <dbReference type="Rhea" id="RHEA-COMP:13088"/>
        <dbReference type="Rhea" id="RHEA-COMP:14300"/>
        <dbReference type="ChEBI" id="CHEBI:15378"/>
        <dbReference type="ChEBI" id="CHEBI:29985"/>
        <dbReference type="ChEBI" id="CHEBI:30616"/>
        <dbReference type="ChEBI" id="CHEBI:43474"/>
        <dbReference type="ChEBI" id="CHEBI:134413"/>
        <dbReference type="ChEBI" id="CHEBI:456216"/>
        <dbReference type="EC" id="6.3.2.17"/>
    </reaction>
</comment>
<keyword evidence="14" id="KW-0460">Magnesium</keyword>
<reference evidence="26 27" key="1">
    <citation type="submission" date="2016-04" db="EMBL/GenBank/DDBJ databases">
        <title>Genome analysis of Thermosulfurimonas dismutans, the first thermophilic sulfur-disproportionating bacterium of the phylum Thermodesulfobacteria.</title>
        <authorList>
            <person name="Mardanov A.V."/>
            <person name="Beletsky A.V."/>
            <person name="Kadnikov V.V."/>
            <person name="Slobodkin A.I."/>
            <person name="Ravin N.V."/>
        </authorList>
    </citation>
    <scope>NUCLEOTIDE SEQUENCE [LARGE SCALE GENOMIC DNA]</scope>
    <source>
        <strain evidence="26 27">S95</strain>
    </source>
</reference>
<evidence type="ECO:0000256" key="20">
    <source>
        <dbReference type="ARBA" id="ARBA00047808"/>
    </source>
</evidence>
<accession>A0A179D7G6</accession>
<dbReference type="InterPro" id="IPR004101">
    <property type="entry name" value="Mur_ligase_C"/>
</dbReference>
<dbReference type="GO" id="GO:0046872">
    <property type="term" value="F:metal ion binding"/>
    <property type="evidence" value="ECO:0007669"/>
    <property type="project" value="UniProtKB-KW"/>
</dbReference>
<dbReference type="GO" id="GO:0005524">
    <property type="term" value="F:ATP binding"/>
    <property type="evidence" value="ECO:0007669"/>
    <property type="project" value="UniProtKB-KW"/>
</dbReference>
<dbReference type="GO" id="GO:0046656">
    <property type="term" value="P:folic acid biosynthetic process"/>
    <property type="evidence" value="ECO:0007669"/>
    <property type="project" value="UniProtKB-KW"/>
</dbReference>
<dbReference type="OrthoDB" id="9809356at2"/>
<dbReference type="Proteomes" id="UP000078390">
    <property type="component" value="Unassembled WGS sequence"/>
</dbReference>
<dbReference type="EC" id="6.3.2.17" evidence="8"/>
<keyword evidence="27" id="KW-1185">Reference proteome</keyword>
<evidence type="ECO:0000256" key="12">
    <source>
        <dbReference type="ARBA" id="ARBA00022741"/>
    </source>
</evidence>
<comment type="subunit">
    <text evidence="6">Monomer.</text>
</comment>
<comment type="similarity">
    <text evidence="5 23">Belongs to the folylpolyglutamate synthase family.</text>
</comment>
<evidence type="ECO:0000256" key="14">
    <source>
        <dbReference type="ARBA" id="ARBA00022842"/>
    </source>
</evidence>
<dbReference type="Gene3D" id="3.40.1190.10">
    <property type="entry name" value="Mur-like, catalytic domain"/>
    <property type="match status" value="1"/>
</dbReference>
<dbReference type="Pfam" id="PF08245">
    <property type="entry name" value="Mur_ligase_M"/>
    <property type="match status" value="1"/>
</dbReference>
<comment type="function">
    <text evidence="2">Functions in two distinct reactions of the de novo folate biosynthetic pathway. Catalyzes the addition of a glutamate residue to dihydropteroate (7,8-dihydropteroate or H2Pte) to form dihydrofolate (7,8-dihydrofolate monoglutamate or H2Pte-Glu). Also catalyzes successive additions of L-glutamate to tetrahydrofolate or 10-formyltetrahydrofolate or 5,10-methylenetetrahydrofolate, leading to folylpolyglutamate derivatives.</text>
</comment>